<organism evidence="1 2">
    <name type="scientific">Rathayibacter tanaceti</name>
    <dbReference type="NCBI Taxonomy" id="1671680"/>
    <lineage>
        <taxon>Bacteria</taxon>
        <taxon>Bacillati</taxon>
        <taxon>Actinomycetota</taxon>
        <taxon>Actinomycetes</taxon>
        <taxon>Micrococcales</taxon>
        <taxon>Microbacteriaceae</taxon>
        <taxon>Rathayibacter</taxon>
    </lineage>
</organism>
<dbReference type="KEGG" id="rte:GSU10_05355"/>
<gene>
    <name evidence="1" type="ORF">GSU10_05355</name>
</gene>
<proteinExistence type="predicted"/>
<dbReference type="AlphaFoldDB" id="A0AAE6V768"/>
<reference evidence="2" key="1">
    <citation type="submission" date="2019-12" db="EMBL/GenBank/DDBJ databases">
        <title>Complete and draft genome sequences of new strains and members of some known species of the genus Rathayibacter isolated from plants.</title>
        <authorList>
            <person name="Tarlachkov S.V."/>
            <person name="Starodumova I.P."/>
            <person name="Dorofeeva L.V."/>
            <person name="Prisyazhnaya N.V."/>
            <person name="Leyn S."/>
            <person name="Zlamal J."/>
            <person name="Elan M."/>
            <person name="Osterman A.L."/>
            <person name="Nadler S."/>
            <person name="Subbotin S.A."/>
            <person name="Evtushenko L.I."/>
        </authorList>
    </citation>
    <scope>NUCLEOTIDE SEQUENCE [LARGE SCALE GENOMIC DNA]</scope>
    <source>
        <strain evidence="2">VKM Ac-2761</strain>
    </source>
</reference>
<protein>
    <submittedName>
        <fullName evidence="1">Uncharacterized protein</fullName>
    </submittedName>
</protein>
<dbReference type="EMBL" id="CP047186">
    <property type="protein sequence ID" value="QHC55116.1"/>
    <property type="molecule type" value="Genomic_DNA"/>
</dbReference>
<evidence type="ECO:0000313" key="1">
    <source>
        <dbReference type="EMBL" id="QHC55116.1"/>
    </source>
</evidence>
<accession>A0AAE6V768</accession>
<sequence>MESVDRELELLFDGRALHRSLFDACPDLAHGERAGCGELDEALLLGFELVELPLELSSGVAVLRKDVRHGAVDGSLDTVQNVFRESLLGHGGDDGCFDLFDPTIHHRAKSTLVGGTDEVFVGPATAGGLGVEQSATAGVRTVGGRLKSD</sequence>
<name>A0AAE6V768_9MICO</name>
<dbReference type="Proteomes" id="UP000465031">
    <property type="component" value="Chromosome"/>
</dbReference>
<dbReference type="RefSeq" id="WP_068213042.1">
    <property type="nucleotide sequence ID" value="NZ_CP047186.1"/>
</dbReference>
<evidence type="ECO:0000313" key="2">
    <source>
        <dbReference type="Proteomes" id="UP000465031"/>
    </source>
</evidence>